<proteinExistence type="predicted"/>
<organism evidence="2 3">
    <name type="scientific">Luteolibacter flavescens</name>
    <dbReference type="NCBI Taxonomy" id="1859460"/>
    <lineage>
        <taxon>Bacteria</taxon>
        <taxon>Pseudomonadati</taxon>
        <taxon>Verrucomicrobiota</taxon>
        <taxon>Verrucomicrobiia</taxon>
        <taxon>Verrucomicrobiales</taxon>
        <taxon>Verrucomicrobiaceae</taxon>
        <taxon>Luteolibacter</taxon>
    </lineage>
</organism>
<evidence type="ECO:0000313" key="3">
    <source>
        <dbReference type="Proteomes" id="UP001207930"/>
    </source>
</evidence>
<protein>
    <submittedName>
        <fullName evidence="2">Uncharacterized protein</fullName>
    </submittedName>
</protein>
<comment type="caution">
    <text evidence="2">The sequence shown here is derived from an EMBL/GenBank/DDBJ whole genome shotgun (WGS) entry which is preliminary data.</text>
</comment>
<dbReference type="RefSeq" id="WP_264503183.1">
    <property type="nucleotide sequence ID" value="NZ_JAPDDS010000015.1"/>
</dbReference>
<reference evidence="2 3" key="1">
    <citation type="submission" date="2022-10" db="EMBL/GenBank/DDBJ databases">
        <title>Luteolibacter flavescens strain MCCC 1K03193, whole genome shotgun sequencing project.</title>
        <authorList>
            <person name="Zhao G."/>
            <person name="Shen L."/>
        </authorList>
    </citation>
    <scope>NUCLEOTIDE SEQUENCE [LARGE SCALE GENOMIC DNA]</scope>
    <source>
        <strain evidence="2 3">MCCC 1K03193</strain>
    </source>
</reference>
<dbReference type="Proteomes" id="UP001207930">
    <property type="component" value="Unassembled WGS sequence"/>
</dbReference>
<feature type="region of interest" description="Disordered" evidence="1">
    <location>
        <begin position="225"/>
        <end position="246"/>
    </location>
</feature>
<evidence type="ECO:0000313" key="2">
    <source>
        <dbReference type="EMBL" id="MCW1887229.1"/>
    </source>
</evidence>
<accession>A0ABT3FUG0</accession>
<name>A0ABT3FUG0_9BACT</name>
<feature type="region of interest" description="Disordered" evidence="1">
    <location>
        <begin position="174"/>
        <end position="193"/>
    </location>
</feature>
<keyword evidence="3" id="KW-1185">Reference proteome</keyword>
<dbReference type="EMBL" id="JAPDDS010000015">
    <property type="protein sequence ID" value="MCW1887229.1"/>
    <property type="molecule type" value="Genomic_DNA"/>
</dbReference>
<sequence>MAWRIDEHVIRGEIDNRTRGKVTGRIWFVDREEPVTLELEGNAWRDLAGHLLRFTNPEPKPGLRDGFATLQDGVAGDITASRKVKVPDVSMEELLVCYEKKQPFPWHWGNSLYLEWFSQYNGRVVIETAGFTLELDDTAVWTMSEEEEVAQRQANAEAMTTFMDRMLAATVAGAGDEDDDDAPQSKAEAEADAEAARMDLLLDRVQARLEREGHEDFERVFDEERERLKRERGEVEPELTPEEKEERQRWIEEMNQICAEAIEEAKSDDWKEPESHPLVERCMELGIRMHHEVGEWLDEPATQEHPLLEVIYGTQTAAAKLSGALATTDEWPPEDWIAGSVLVRLKKVRECLRDALSGLDSADQEGLATPIWRAFSRKELDEILGEVEGMIVEVRDVLKEGE</sequence>
<evidence type="ECO:0000256" key="1">
    <source>
        <dbReference type="SAM" id="MobiDB-lite"/>
    </source>
</evidence>
<gene>
    <name evidence="2" type="ORF">OKA04_21000</name>
</gene>